<feature type="binding site" evidence="8">
    <location>
        <position position="242"/>
    </location>
    <ligand>
        <name>Mg(2+)</name>
        <dbReference type="ChEBI" id="CHEBI:18420"/>
    </ligand>
</feature>
<comment type="function">
    <text evidence="8 10">Catalyzes the conversion of glucosamine-6-phosphate to glucosamine-1-phosphate.</text>
</comment>
<keyword evidence="4 8" id="KW-0460">Magnesium</keyword>
<feature type="domain" description="Alpha-D-phosphohexomutase alpha/beta/alpha" evidence="14">
    <location>
        <begin position="255"/>
        <end position="358"/>
    </location>
</feature>
<dbReference type="InterPro" id="IPR005843">
    <property type="entry name" value="A-D-PHexomutase_C"/>
</dbReference>
<evidence type="ECO:0000256" key="4">
    <source>
        <dbReference type="ARBA" id="ARBA00022842"/>
    </source>
</evidence>
<accession>A0A7S7NQA3</accession>
<dbReference type="PANTHER" id="PTHR42946">
    <property type="entry name" value="PHOSPHOHEXOSE MUTASE"/>
    <property type="match status" value="1"/>
</dbReference>
<dbReference type="PANTHER" id="PTHR42946:SF1">
    <property type="entry name" value="PHOSPHOGLUCOMUTASE (ALPHA-D-GLUCOSE-1,6-BISPHOSPHATE-DEPENDENT)"/>
    <property type="match status" value="1"/>
</dbReference>
<dbReference type="InterPro" id="IPR005841">
    <property type="entry name" value="Alpha-D-phosphohexomutase_SF"/>
</dbReference>
<dbReference type="InterPro" id="IPR050060">
    <property type="entry name" value="Phosphoglucosamine_mutase"/>
</dbReference>
<dbReference type="Pfam" id="PF02878">
    <property type="entry name" value="PGM_PMM_I"/>
    <property type="match status" value="1"/>
</dbReference>
<protein>
    <recommendedName>
        <fullName evidence="7 8">Phosphoglucosamine mutase</fullName>
        <ecNumber evidence="6 8">5.4.2.10</ecNumber>
    </recommendedName>
</protein>
<dbReference type="Gene3D" id="3.30.310.50">
    <property type="entry name" value="Alpha-D-phosphohexomutase, C-terminal domain"/>
    <property type="match status" value="1"/>
</dbReference>
<evidence type="ECO:0000256" key="9">
    <source>
        <dbReference type="RuleBase" id="RU004326"/>
    </source>
</evidence>
<feature type="binding site" evidence="8">
    <location>
        <position position="240"/>
    </location>
    <ligand>
        <name>Mg(2+)</name>
        <dbReference type="ChEBI" id="CHEBI:18420"/>
    </ligand>
</feature>
<dbReference type="InterPro" id="IPR005844">
    <property type="entry name" value="A-D-PHexomutase_a/b/a-I"/>
</dbReference>
<evidence type="ECO:0000256" key="5">
    <source>
        <dbReference type="ARBA" id="ARBA00023235"/>
    </source>
</evidence>
<dbReference type="GO" id="GO:0005829">
    <property type="term" value="C:cytosol"/>
    <property type="evidence" value="ECO:0007669"/>
    <property type="project" value="TreeGrafter"/>
</dbReference>
<proteinExistence type="inferred from homology"/>
<keyword evidence="5 8" id="KW-0413">Isomerase</keyword>
<evidence type="ECO:0000256" key="8">
    <source>
        <dbReference type="HAMAP-Rule" id="MF_01554"/>
    </source>
</evidence>
<comment type="PTM">
    <text evidence="8">Activated by phosphorylation.</text>
</comment>
<dbReference type="Pfam" id="PF02880">
    <property type="entry name" value="PGM_PMM_III"/>
    <property type="match status" value="1"/>
</dbReference>
<evidence type="ECO:0000256" key="10">
    <source>
        <dbReference type="RuleBase" id="RU004327"/>
    </source>
</evidence>
<dbReference type="InterPro" id="IPR016066">
    <property type="entry name" value="A-D-PHexomutase_CS"/>
</dbReference>
<dbReference type="NCBIfam" id="TIGR01455">
    <property type="entry name" value="glmM"/>
    <property type="match status" value="1"/>
</dbReference>
<dbReference type="EMBL" id="CP063849">
    <property type="protein sequence ID" value="QOY87826.1"/>
    <property type="molecule type" value="Genomic_DNA"/>
</dbReference>
<dbReference type="SUPFAM" id="SSF53738">
    <property type="entry name" value="Phosphoglucomutase, first 3 domains"/>
    <property type="match status" value="3"/>
</dbReference>
<feature type="domain" description="Alpha-D-phosphohexomutase C-terminal" evidence="11">
    <location>
        <begin position="365"/>
        <end position="431"/>
    </location>
</feature>
<dbReference type="Proteomes" id="UP000593892">
    <property type="component" value="Chromosome"/>
</dbReference>
<dbReference type="PRINTS" id="PR00509">
    <property type="entry name" value="PGMPMM"/>
</dbReference>
<dbReference type="EC" id="5.4.2.10" evidence="6 8"/>
<dbReference type="GO" id="GO:0008966">
    <property type="term" value="F:phosphoglucosamine mutase activity"/>
    <property type="evidence" value="ECO:0007669"/>
    <property type="project" value="UniProtKB-UniRule"/>
</dbReference>
<feature type="modified residue" description="Phosphoserine" evidence="8">
    <location>
        <position position="101"/>
    </location>
</feature>
<gene>
    <name evidence="8 15" type="primary">glmM</name>
    <name evidence="15" type="ORF">IRI77_34655</name>
</gene>
<evidence type="ECO:0000256" key="7">
    <source>
        <dbReference type="ARBA" id="ARBA00068193"/>
    </source>
</evidence>
<keyword evidence="2 8" id="KW-0597">Phosphoprotein</keyword>
<dbReference type="Pfam" id="PF00408">
    <property type="entry name" value="PGM_PMM_IV"/>
    <property type="match status" value="1"/>
</dbReference>
<comment type="catalytic activity">
    <reaction evidence="8 10">
        <text>alpha-D-glucosamine 1-phosphate = D-glucosamine 6-phosphate</text>
        <dbReference type="Rhea" id="RHEA:23424"/>
        <dbReference type="ChEBI" id="CHEBI:58516"/>
        <dbReference type="ChEBI" id="CHEBI:58725"/>
        <dbReference type="EC" id="5.4.2.10"/>
    </reaction>
</comment>
<evidence type="ECO:0000259" key="13">
    <source>
        <dbReference type="Pfam" id="PF02879"/>
    </source>
</evidence>
<dbReference type="PROSITE" id="PS00710">
    <property type="entry name" value="PGM_PMM"/>
    <property type="match status" value="1"/>
</dbReference>
<name>A0A7S7NQA3_PALFE</name>
<evidence type="ECO:0000259" key="11">
    <source>
        <dbReference type="Pfam" id="PF00408"/>
    </source>
</evidence>
<feature type="binding site" description="via phosphate group" evidence="8">
    <location>
        <position position="101"/>
    </location>
    <ligand>
        <name>Mg(2+)</name>
        <dbReference type="ChEBI" id="CHEBI:18420"/>
    </ligand>
</feature>
<organism evidence="15 16">
    <name type="scientific">Paludibaculum fermentans</name>
    <dbReference type="NCBI Taxonomy" id="1473598"/>
    <lineage>
        <taxon>Bacteria</taxon>
        <taxon>Pseudomonadati</taxon>
        <taxon>Acidobacteriota</taxon>
        <taxon>Terriglobia</taxon>
        <taxon>Bryobacterales</taxon>
        <taxon>Bryobacteraceae</taxon>
        <taxon>Paludibaculum</taxon>
    </lineage>
</organism>
<dbReference type="Gene3D" id="3.40.120.10">
    <property type="entry name" value="Alpha-D-Glucose-1,6-Bisphosphate, subunit A, domain 3"/>
    <property type="match status" value="3"/>
</dbReference>
<evidence type="ECO:0000256" key="6">
    <source>
        <dbReference type="ARBA" id="ARBA00066330"/>
    </source>
</evidence>
<dbReference type="InterPro" id="IPR005845">
    <property type="entry name" value="A-D-PHexomutase_a/b/a-II"/>
</dbReference>
<dbReference type="FunFam" id="3.40.120.10:FF:000002">
    <property type="entry name" value="Phosphoglucosamine mutase"/>
    <property type="match status" value="1"/>
</dbReference>
<dbReference type="SUPFAM" id="SSF55957">
    <property type="entry name" value="Phosphoglucomutase, C-terminal domain"/>
    <property type="match status" value="1"/>
</dbReference>
<comment type="cofactor">
    <cofactor evidence="8">
        <name>Mg(2+)</name>
        <dbReference type="ChEBI" id="CHEBI:18420"/>
    </cofactor>
    <text evidence="8">Binds 1 Mg(2+) ion per subunit.</text>
</comment>
<feature type="active site" description="Phosphoserine intermediate" evidence="8">
    <location>
        <position position="101"/>
    </location>
</feature>
<feature type="domain" description="Alpha-D-phosphohexomutase alpha/beta/alpha" evidence="12">
    <location>
        <begin position="3"/>
        <end position="135"/>
    </location>
</feature>
<evidence type="ECO:0000259" key="14">
    <source>
        <dbReference type="Pfam" id="PF02880"/>
    </source>
</evidence>
<reference evidence="15 16" key="1">
    <citation type="submission" date="2020-10" db="EMBL/GenBank/DDBJ databases">
        <title>Complete genome sequence of Paludibaculum fermentans P105T, a facultatively anaerobic acidobacterium capable of dissimilatory Fe(III) reduction.</title>
        <authorList>
            <person name="Dedysh S.N."/>
            <person name="Beletsky A.V."/>
            <person name="Kulichevskaya I.S."/>
            <person name="Mardanov A.V."/>
            <person name="Ravin N.V."/>
        </authorList>
    </citation>
    <scope>NUCLEOTIDE SEQUENCE [LARGE SCALE GENOMIC DNA]</scope>
    <source>
        <strain evidence="15 16">P105</strain>
    </source>
</reference>
<dbReference type="Pfam" id="PF02879">
    <property type="entry name" value="PGM_PMM_II"/>
    <property type="match status" value="1"/>
</dbReference>
<evidence type="ECO:0000256" key="3">
    <source>
        <dbReference type="ARBA" id="ARBA00022723"/>
    </source>
</evidence>
<dbReference type="InterPro" id="IPR006352">
    <property type="entry name" value="GlmM_bact"/>
</dbReference>
<evidence type="ECO:0000256" key="1">
    <source>
        <dbReference type="ARBA" id="ARBA00010231"/>
    </source>
</evidence>
<evidence type="ECO:0000313" key="15">
    <source>
        <dbReference type="EMBL" id="QOY87826.1"/>
    </source>
</evidence>
<dbReference type="InterPro" id="IPR036900">
    <property type="entry name" value="A-D-PHexomutase_C_sf"/>
</dbReference>
<dbReference type="GO" id="GO:0000287">
    <property type="term" value="F:magnesium ion binding"/>
    <property type="evidence" value="ECO:0007669"/>
    <property type="project" value="UniProtKB-UniRule"/>
</dbReference>
<dbReference type="FunFam" id="3.30.310.50:FF:000001">
    <property type="entry name" value="Phosphoglucosamine mutase"/>
    <property type="match status" value="1"/>
</dbReference>
<evidence type="ECO:0000313" key="16">
    <source>
        <dbReference type="Proteomes" id="UP000593892"/>
    </source>
</evidence>
<dbReference type="GO" id="GO:0005975">
    <property type="term" value="P:carbohydrate metabolic process"/>
    <property type="evidence" value="ECO:0007669"/>
    <property type="project" value="InterPro"/>
</dbReference>
<comment type="similarity">
    <text evidence="1 8 9">Belongs to the phosphohexose mutase family.</text>
</comment>
<dbReference type="GO" id="GO:0004615">
    <property type="term" value="F:phosphomannomutase activity"/>
    <property type="evidence" value="ECO:0007669"/>
    <property type="project" value="TreeGrafter"/>
</dbReference>
<dbReference type="KEGG" id="pfer:IRI77_34655"/>
<feature type="binding site" evidence="8">
    <location>
        <position position="238"/>
    </location>
    <ligand>
        <name>Mg(2+)</name>
        <dbReference type="ChEBI" id="CHEBI:18420"/>
    </ligand>
</feature>
<keyword evidence="3 8" id="KW-0479">Metal-binding</keyword>
<evidence type="ECO:0000259" key="12">
    <source>
        <dbReference type="Pfam" id="PF02878"/>
    </source>
</evidence>
<sequence length="438" mass="47277">MSRKLFGTDGIRGVAGKPPLDEPTVFAFGAALGEWVAHHATPRVVIGMDTRESGPWLAETLAGGLAHAGAQVCFAGLTTTPGVAYLTRTEDFVAGVMISASHNPYEDNGLKAFDHSGFKLPDQEERQMEERIFAILAQNPEPKRLVQTVDPAYDRHYLDYLASTFHASLKGYRIVLDCANGAASYIGPELFRMLGADVVATGCTPDGKNINKDCGALHVDALRDRVLSEGAHFGAAFDGDADRCMLVSGTGRVIDGDHALLIAARQMRPAAVVATVMSNLGLERALEKDGLKLVRTAVGDRYVIEEMLRSGLNLGGEQSGHVIFRDYATTGDGLLTALRIFEIAAQQQRGLDELAEGFTVYPQKLVNVRFKHKRPLEELPSVQAEIQSTEAEFGDAGRVLVRFSGTEPLARVMVEGPTLERVSHRAHTIANAIEAALS</sequence>
<dbReference type="HAMAP" id="MF_01554_B">
    <property type="entry name" value="GlmM_B"/>
    <property type="match status" value="1"/>
</dbReference>
<dbReference type="CDD" id="cd05802">
    <property type="entry name" value="GlmM"/>
    <property type="match status" value="1"/>
</dbReference>
<feature type="domain" description="Alpha-D-phosphohexomutase alpha/beta/alpha" evidence="13">
    <location>
        <begin position="156"/>
        <end position="251"/>
    </location>
</feature>
<keyword evidence="16" id="KW-1185">Reference proteome</keyword>
<dbReference type="FunFam" id="3.40.120.10:FF:000001">
    <property type="entry name" value="Phosphoglucosamine mutase"/>
    <property type="match status" value="1"/>
</dbReference>
<dbReference type="RefSeq" id="WP_194449493.1">
    <property type="nucleotide sequence ID" value="NZ_CP063849.1"/>
</dbReference>
<dbReference type="AlphaFoldDB" id="A0A7S7NQA3"/>
<evidence type="ECO:0000256" key="2">
    <source>
        <dbReference type="ARBA" id="ARBA00022553"/>
    </source>
</evidence>
<dbReference type="InterPro" id="IPR005846">
    <property type="entry name" value="A-D-PHexomutase_a/b/a-III"/>
</dbReference>
<dbReference type="GO" id="GO:0006048">
    <property type="term" value="P:UDP-N-acetylglucosamine biosynthetic process"/>
    <property type="evidence" value="ECO:0007669"/>
    <property type="project" value="TreeGrafter"/>
</dbReference>
<dbReference type="InterPro" id="IPR016055">
    <property type="entry name" value="A-D-PHexomutase_a/b/a-I/II/III"/>
</dbReference>
<dbReference type="GO" id="GO:0009252">
    <property type="term" value="P:peptidoglycan biosynthetic process"/>
    <property type="evidence" value="ECO:0007669"/>
    <property type="project" value="TreeGrafter"/>
</dbReference>